<sequence>MSPPPPPCAHPRTHPCPHTRADTYRDSALFDVCGSTVRLPAMSSALVVTPTPVEQENYPFRVTVSTLDVEFQSAPKLFWAHIPISVPPLPRSFTFDDSMLSPLFTRDEIEQYYGVRRETSRPNLR</sequence>
<dbReference type="AlphaFoldDB" id="A0AB34ITE3"/>
<evidence type="ECO:0000313" key="1">
    <source>
        <dbReference type="EMBL" id="KAL1504753.1"/>
    </source>
</evidence>
<gene>
    <name evidence="1" type="ORF">AB1Y20_008530</name>
</gene>
<comment type="caution">
    <text evidence="1">The sequence shown here is derived from an EMBL/GenBank/DDBJ whole genome shotgun (WGS) entry which is preliminary data.</text>
</comment>
<accession>A0AB34ITE3</accession>
<name>A0AB34ITE3_PRYPA</name>
<organism evidence="1 2">
    <name type="scientific">Prymnesium parvum</name>
    <name type="common">Toxic golden alga</name>
    <dbReference type="NCBI Taxonomy" id="97485"/>
    <lineage>
        <taxon>Eukaryota</taxon>
        <taxon>Haptista</taxon>
        <taxon>Haptophyta</taxon>
        <taxon>Prymnesiophyceae</taxon>
        <taxon>Prymnesiales</taxon>
        <taxon>Prymnesiaceae</taxon>
        <taxon>Prymnesium</taxon>
    </lineage>
</organism>
<reference evidence="1 2" key="1">
    <citation type="journal article" date="2024" name="Science">
        <title>Giant polyketide synthase enzymes in the biosynthesis of giant marine polyether toxins.</title>
        <authorList>
            <person name="Fallon T.R."/>
            <person name="Shende V.V."/>
            <person name="Wierzbicki I.H."/>
            <person name="Pendleton A.L."/>
            <person name="Watervoot N.F."/>
            <person name="Auber R.P."/>
            <person name="Gonzalez D.J."/>
            <person name="Wisecaver J.H."/>
            <person name="Moore B.S."/>
        </authorList>
    </citation>
    <scope>NUCLEOTIDE SEQUENCE [LARGE SCALE GENOMIC DNA]</scope>
    <source>
        <strain evidence="1 2">12B1</strain>
    </source>
</reference>
<protein>
    <submittedName>
        <fullName evidence="1">Uncharacterized protein</fullName>
    </submittedName>
</protein>
<dbReference type="Proteomes" id="UP001515480">
    <property type="component" value="Unassembled WGS sequence"/>
</dbReference>
<keyword evidence="2" id="KW-1185">Reference proteome</keyword>
<evidence type="ECO:0000313" key="2">
    <source>
        <dbReference type="Proteomes" id="UP001515480"/>
    </source>
</evidence>
<proteinExistence type="predicted"/>
<dbReference type="EMBL" id="JBGBPQ010000019">
    <property type="protein sequence ID" value="KAL1504753.1"/>
    <property type="molecule type" value="Genomic_DNA"/>
</dbReference>